<dbReference type="EMBL" id="JAYWIO010000006">
    <property type="protein sequence ID" value="KAK7257348.1"/>
    <property type="molecule type" value="Genomic_DNA"/>
</dbReference>
<feature type="signal peptide" evidence="1">
    <location>
        <begin position="1"/>
        <end position="20"/>
    </location>
</feature>
<evidence type="ECO:0000256" key="1">
    <source>
        <dbReference type="SAM" id="SignalP"/>
    </source>
</evidence>
<protein>
    <recommendedName>
        <fullName evidence="4">Secreted protein</fullName>
    </recommendedName>
</protein>
<reference evidence="2 3" key="1">
    <citation type="submission" date="2024-01" db="EMBL/GenBank/DDBJ databases">
        <title>The genomes of 5 underutilized Papilionoideae crops provide insights into root nodulation and disease resistanc.</title>
        <authorList>
            <person name="Yuan L."/>
        </authorList>
    </citation>
    <scope>NUCLEOTIDE SEQUENCE [LARGE SCALE GENOMIC DNA]</scope>
    <source>
        <strain evidence="2">ZHUSHIDOU_FW_LH</strain>
        <tissue evidence="2">Leaf</tissue>
    </source>
</reference>
<sequence>MLVKIFLFFNGLAQMPNTLAQTPKQLGFPLHLLVAALICCQLRFFAAVGCQLLRFAWLMLVRGLRGCQFRFFADAAAGCQLRFAWLLLVRGSRGCCWWFASSKLLLVSRFEVAAAMVRRYCYRSRQQ</sequence>
<dbReference type="AlphaFoldDB" id="A0AAN9HV59"/>
<feature type="chain" id="PRO_5043035285" description="Secreted protein" evidence="1">
    <location>
        <begin position="21"/>
        <end position="127"/>
    </location>
</feature>
<evidence type="ECO:0000313" key="2">
    <source>
        <dbReference type="EMBL" id="KAK7257348.1"/>
    </source>
</evidence>
<keyword evidence="3" id="KW-1185">Reference proteome</keyword>
<dbReference type="Proteomes" id="UP001372338">
    <property type="component" value="Unassembled WGS sequence"/>
</dbReference>
<organism evidence="2 3">
    <name type="scientific">Crotalaria pallida</name>
    <name type="common">Smooth rattlebox</name>
    <name type="synonym">Crotalaria striata</name>
    <dbReference type="NCBI Taxonomy" id="3830"/>
    <lineage>
        <taxon>Eukaryota</taxon>
        <taxon>Viridiplantae</taxon>
        <taxon>Streptophyta</taxon>
        <taxon>Embryophyta</taxon>
        <taxon>Tracheophyta</taxon>
        <taxon>Spermatophyta</taxon>
        <taxon>Magnoliopsida</taxon>
        <taxon>eudicotyledons</taxon>
        <taxon>Gunneridae</taxon>
        <taxon>Pentapetalae</taxon>
        <taxon>rosids</taxon>
        <taxon>fabids</taxon>
        <taxon>Fabales</taxon>
        <taxon>Fabaceae</taxon>
        <taxon>Papilionoideae</taxon>
        <taxon>50 kb inversion clade</taxon>
        <taxon>genistoids sensu lato</taxon>
        <taxon>core genistoids</taxon>
        <taxon>Crotalarieae</taxon>
        <taxon>Crotalaria</taxon>
    </lineage>
</organism>
<comment type="caution">
    <text evidence="2">The sequence shown here is derived from an EMBL/GenBank/DDBJ whole genome shotgun (WGS) entry which is preliminary data.</text>
</comment>
<evidence type="ECO:0000313" key="3">
    <source>
        <dbReference type="Proteomes" id="UP001372338"/>
    </source>
</evidence>
<gene>
    <name evidence="2" type="ORF">RIF29_31256</name>
</gene>
<accession>A0AAN9HV59</accession>
<keyword evidence="1" id="KW-0732">Signal</keyword>
<proteinExistence type="predicted"/>
<name>A0AAN9HV59_CROPI</name>
<evidence type="ECO:0008006" key="4">
    <source>
        <dbReference type="Google" id="ProtNLM"/>
    </source>
</evidence>